<dbReference type="Pfam" id="PF02581">
    <property type="entry name" value="TMP-TENI"/>
    <property type="match status" value="1"/>
</dbReference>
<comment type="catalytic activity">
    <reaction evidence="8 9">
        <text>2-[(2R,5Z)-2-carboxy-4-methylthiazol-5(2H)-ylidene]ethyl phosphate + 4-amino-2-methyl-5-(diphosphooxymethyl)pyrimidine + 2 H(+) = thiamine phosphate + CO2 + diphosphate</text>
        <dbReference type="Rhea" id="RHEA:47844"/>
        <dbReference type="ChEBI" id="CHEBI:15378"/>
        <dbReference type="ChEBI" id="CHEBI:16526"/>
        <dbReference type="ChEBI" id="CHEBI:33019"/>
        <dbReference type="ChEBI" id="CHEBI:37575"/>
        <dbReference type="ChEBI" id="CHEBI:57841"/>
        <dbReference type="ChEBI" id="CHEBI:62899"/>
        <dbReference type="EC" id="2.5.1.3"/>
    </reaction>
</comment>
<dbReference type="Proteomes" id="UP000003175">
    <property type="component" value="Unassembled WGS sequence"/>
</dbReference>
<feature type="binding site" evidence="9">
    <location>
        <position position="78"/>
    </location>
    <ligand>
        <name>Mg(2+)</name>
        <dbReference type="ChEBI" id="CHEBI:18420"/>
    </ligand>
</feature>
<dbReference type="InterPro" id="IPR013785">
    <property type="entry name" value="Aldolase_TIM"/>
</dbReference>
<keyword evidence="2 9" id="KW-0808">Transferase</keyword>
<organism evidence="11 12">
    <name type="scientific">Selenomonas noxia F0398</name>
    <dbReference type="NCBI Taxonomy" id="702437"/>
    <lineage>
        <taxon>Bacteria</taxon>
        <taxon>Bacillati</taxon>
        <taxon>Bacillota</taxon>
        <taxon>Negativicutes</taxon>
        <taxon>Selenomonadales</taxon>
        <taxon>Selenomonadaceae</taxon>
        <taxon>Selenomonas</taxon>
    </lineage>
</organism>
<dbReference type="Gene3D" id="3.20.20.70">
    <property type="entry name" value="Aldolase class I"/>
    <property type="match status" value="1"/>
</dbReference>
<evidence type="ECO:0000313" key="12">
    <source>
        <dbReference type="Proteomes" id="UP000003175"/>
    </source>
</evidence>
<comment type="similarity">
    <text evidence="9">Belongs to the thiamine-phosphate synthase family.</text>
</comment>
<feature type="binding site" evidence="9">
    <location>
        <position position="153"/>
    </location>
    <ligand>
        <name>4-amino-2-methyl-5-(diphosphooxymethyl)pyrimidine</name>
        <dbReference type="ChEBI" id="CHEBI:57841"/>
    </ligand>
</feature>
<dbReference type="InterPro" id="IPR036206">
    <property type="entry name" value="ThiamineP_synth_sf"/>
</dbReference>
<sequence length="230" mass="24557">MSMRHQFDLSSYLVIGPENTNGRPVAHIIAEALRAGFTFVQIRAKHAEAAEIIRLARAAADAIAGQKKSDEVALVINDRLDVVLAARELRIKVDGVHVGQEDIPPAVCRKYLGVNAVIGLSARTSDLINYVESCDTSCIDYFGAGPLHATATKPDAGMDQNGKIVTRSLDELRALHRVSPLPVVVGGGVKADDLPALRATGVDGFFVVSAVAGAEHPYTAAKELVRCWHS</sequence>
<comment type="catalytic activity">
    <reaction evidence="7 9">
        <text>2-(2-carboxy-4-methylthiazol-5-yl)ethyl phosphate + 4-amino-2-methyl-5-(diphosphooxymethyl)pyrimidine + 2 H(+) = thiamine phosphate + CO2 + diphosphate</text>
        <dbReference type="Rhea" id="RHEA:47848"/>
        <dbReference type="ChEBI" id="CHEBI:15378"/>
        <dbReference type="ChEBI" id="CHEBI:16526"/>
        <dbReference type="ChEBI" id="CHEBI:33019"/>
        <dbReference type="ChEBI" id="CHEBI:37575"/>
        <dbReference type="ChEBI" id="CHEBI:57841"/>
        <dbReference type="ChEBI" id="CHEBI:62890"/>
        <dbReference type="EC" id="2.5.1.3"/>
    </reaction>
</comment>
<keyword evidence="5 9" id="KW-0784">Thiamine biosynthesis</keyword>
<dbReference type="PANTHER" id="PTHR20857">
    <property type="entry name" value="THIAMINE-PHOSPHATE PYROPHOSPHORYLASE"/>
    <property type="match status" value="1"/>
</dbReference>
<comment type="catalytic activity">
    <reaction evidence="6 9">
        <text>4-methyl-5-(2-phosphooxyethyl)-thiazole + 4-amino-2-methyl-5-(diphosphooxymethyl)pyrimidine + H(+) = thiamine phosphate + diphosphate</text>
        <dbReference type="Rhea" id="RHEA:22328"/>
        <dbReference type="ChEBI" id="CHEBI:15378"/>
        <dbReference type="ChEBI" id="CHEBI:33019"/>
        <dbReference type="ChEBI" id="CHEBI:37575"/>
        <dbReference type="ChEBI" id="CHEBI:57841"/>
        <dbReference type="ChEBI" id="CHEBI:58296"/>
        <dbReference type="EC" id="2.5.1.3"/>
    </reaction>
</comment>
<dbReference type="HAMAP" id="MF_00097">
    <property type="entry name" value="TMP_synthase"/>
    <property type="match status" value="1"/>
</dbReference>
<evidence type="ECO:0000256" key="1">
    <source>
        <dbReference type="ARBA" id="ARBA00005165"/>
    </source>
</evidence>
<keyword evidence="4 9" id="KW-0460">Magnesium</keyword>
<comment type="cofactor">
    <cofactor evidence="9">
        <name>Mg(2+)</name>
        <dbReference type="ChEBI" id="CHEBI:18420"/>
    </cofactor>
    <text evidence="9">Binds 1 Mg(2+) ion per subunit.</text>
</comment>
<evidence type="ECO:0000256" key="8">
    <source>
        <dbReference type="ARBA" id="ARBA00047883"/>
    </source>
</evidence>
<evidence type="ECO:0000313" key="11">
    <source>
        <dbReference type="EMBL" id="EHG25018.1"/>
    </source>
</evidence>
<comment type="caution">
    <text evidence="11">The sequence shown here is derived from an EMBL/GenBank/DDBJ whole genome shotgun (WGS) entry which is preliminary data.</text>
</comment>
<feature type="domain" description="Thiamine phosphate synthase/TenI" evidence="10">
    <location>
        <begin position="12"/>
        <end position="211"/>
    </location>
</feature>
<keyword evidence="12" id="KW-1185">Reference proteome</keyword>
<evidence type="ECO:0000256" key="7">
    <source>
        <dbReference type="ARBA" id="ARBA00047851"/>
    </source>
</evidence>
<dbReference type="InterPro" id="IPR034291">
    <property type="entry name" value="TMP_synthase"/>
</dbReference>
<feature type="binding site" evidence="9">
    <location>
        <position position="121"/>
    </location>
    <ligand>
        <name>4-amino-2-methyl-5-(diphosphooxymethyl)pyrimidine</name>
        <dbReference type="ChEBI" id="CHEBI:57841"/>
    </ligand>
</feature>
<name>A0ABN0DQD2_9FIRM</name>
<feature type="binding site" evidence="9">
    <location>
        <position position="188"/>
    </location>
    <ligand>
        <name>2-[(2R,5Z)-2-carboxy-4-methylthiazol-5(2H)-ylidene]ethyl phosphate</name>
        <dbReference type="ChEBI" id="CHEBI:62899"/>
    </ligand>
</feature>
<accession>A0ABN0DQD2</accession>
<proteinExistence type="inferred from homology"/>
<evidence type="ECO:0000259" key="10">
    <source>
        <dbReference type="Pfam" id="PF02581"/>
    </source>
</evidence>
<evidence type="ECO:0000256" key="6">
    <source>
        <dbReference type="ARBA" id="ARBA00047334"/>
    </source>
</evidence>
<evidence type="ECO:0000256" key="3">
    <source>
        <dbReference type="ARBA" id="ARBA00022723"/>
    </source>
</evidence>
<comment type="function">
    <text evidence="9">Condenses 4-methyl-5-(beta-hydroxyethyl)thiazole monophosphate (THZ-P) and 2-methyl-4-amino-5-hydroxymethyl pyrimidine pyrophosphate (HMP-PP) to form thiamine monophosphate (TMP).</text>
</comment>
<comment type="pathway">
    <text evidence="1 9">Cofactor biosynthesis; thiamine diphosphate biosynthesis; thiamine phosphate from 4-amino-2-methyl-5-diphosphomethylpyrimidine and 4-methyl-5-(2-phosphoethyl)-thiazole: step 1/1.</text>
</comment>
<dbReference type="PANTHER" id="PTHR20857:SF23">
    <property type="entry name" value="THIAMINE BIOSYNTHETIC BIFUNCTIONAL ENZYME"/>
    <property type="match status" value="1"/>
</dbReference>
<evidence type="ECO:0000256" key="2">
    <source>
        <dbReference type="ARBA" id="ARBA00022679"/>
    </source>
</evidence>
<dbReference type="SUPFAM" id="SSF51391">
    <property type="entry name" value="Thiamin phosphate synthase"/>
    <property type="match status" value="1"/>
</dbReference>
<evidence type="ECO:0000256" key="5">
    <source>
        <dbReference type="ARBA" id="ARBA00022977"/>
    </source>
</evidence>
<evidence type="ECO:0000256" key="9">
    <source>
        <dbReference type="HAMAP-Rule" id="MF_00097"/>
    </source>
</evidence>
<evidence type="ECO:0000256" key="4">
    <source>
        <dbReference type="ARBA" id="ARBA00022842"/>
    </source>
</evidence>
<dbReference type="EMBL" id="ADGH01000008">
    <property type="protein sequence ID" value="EHG25018.1"/>
    <property type="molecule type" value="Genomic_DNA"/>
</dbReference>
<feature type="binding site" evidence="9">
    <location>
        <position position="102"/>
    </location>
    <ligand>
        <name>Mg(2+)</name>
        <dbReference type="ChEBI" id="CHEBI:18420"/>
    </ligand>
</feature>
<protein>
    <recommendedName>
        <fullName evidence="9">Thiamine-phosphate synthase</fullName>
        <shortName evidence="9">TP synthase</shortName>
        <shortName evidence="9">TPS</shortName>
        <ecNumber evidence="9">2.5.1.3</ecNumber>
    </recommendedName>
    <alternativeName>
        <fullName evidence="9">Thiamine-phosphate pyrophosphorylase</fullName>
        <shortName evidence="9">TMP pyrophosphorylase</shortName>
        <shortName evidence="9">TMP-PPase</shortName>
    </alternativeName>
</protein>
<feature type="binding site" evidence="9">
    <location>
        <begin position="208"/>
        <end position="209"/>
    </location>
    <ligand>
        <name>2-[(2R,5Z)-2-carboxy-4-methylthiazol-5(2H)-ylidene]ethyl phosphate</name>
        <dbReference type="ChEBI" id="CHEBI:62899"/>
    </ligand>
</feature>
<feature type="binding site" evidence="9">
    <location>
        <begin position="41"/>
        <end position="45"/>
    </location>
    <ligand>
        <name>4-amino-2-methyl-5-(diphosphooxymethyl)pyrimidine</name>
        <dbReference type="ChEBI" id="CHEBI:57841"/>
    </ligand>
</feature>
<dbReference type="CDD" id="cd00564">
    <property type="entry name" value="TMP_TenI"/>
    <property type="match status" value="1"/>
</dbReference>
<feature type="binding site" evidence="9">
    <location>
        <begin position="150"/>
        <end position="152"/>
    </location>
    <ligand>
        <name>2-[(2R,5Z)-2-carboxy-4-methylthiazol-5(2H)-ylidene]ethyl phosphate</name>
        <dbReference type="ChEBI" id="CHEBI:62899"/>
    </ligand>
</feature>
<dbReference type="EC" id="2.5.1.3" evidence="9"/>
<dbReference type="RefSeq" id="WP_006696348.1">
    <property type="nucleotide sequence ID" value="NZ_JH376858.1"/>
</dbReference>
<dbReference type="InterPro" id="IPR022998">
    <property type="entry name" value="ThiamineP_synth_TenI"/>
</dbReference>
<gene>
    <name evidence="9" type="primary">thiE</name>
    <name evidence="11" type="ORF">HMPREF9432_01048</name>
</gene>
<keyword evidence="3 9" id="KW-0479">Metal-binding</keyword>
<reference evidence="11 12" key="1">
    <citation type="submission" date="2011-08" db="EMBL/GenBank/DDBJ databases">
        <title>The Genome Sequence of Selenomonas noxia F0398.</title>
        <authorList>
            <consortium name="The Broad Institute Genome Sequencing Platform"/>
            <person name="Earl A."/>
            <person name="Ward D."/>
            <person name="Feldgarden M."/>
            <person name="Gevers D."/>
            <person name="Izard J."/>
            <person name="Ganesan A."/>
            <person name="Blanton J.M."/>
            <person name="Baranova O.V."/>
            <person name="Tanner A.C."/>
            <person name="Dewhirst F.E."/>
            <person name="Young S.K."/>
            <person name="Zeng Q."/>
            <person name="Gargeya S."/>
            <person name="Fitzgerald M."/>
            <person name="Haas B."/>
            <person name="Abouelleil A."/>
            <person name="Alvarado L."/>
            <person name="Arachchi H.M."/>
            <person name="Berlin A."/>
            <person name="Brown A."/>
            <person name="Chapman S.B."/>
            <person name="Chen Z."/>
            <person name="Dunbar C."/>
            <person name="Freedman E."/>
            <person name="Gearin G."/>
            <person name="Gellesch M."/>
            <person name="Goldberg J."/>
            <person name="Griggs A."/>
            <person name="Gujja S."/>
            <person name="Heiman D."/>
            <person name="Howarth C."/>
            <person name="Larson L."/>
            <person name="Lui A."/>
            <person name="MacDonald P.J.P."/>
            <person name="Montmayeur A."/>
            <person name="Murphy C."/>
            <person name="Neiman D."/>
            <person name="Pearson M."/>
            <person name="Priest M."/>
            <person name="Roberts A."/>
            <person name="Saif S."/>
            <person name="Shea T."/>
            <person name="Shenoy N."/>
            <person name="Sisk P."/>
            <person name="Stolte C."/>
            <person name="Sykes S."/>
            <person name="Wortman J."/>
            <person name="Nusbaum C."/>
            <person name="Birren B."/>
        </authorList>
    </citation>
    <scope>NUCLEOTIDE SEQUENCE [LARGE SCALE GENOMIC DNA]</scope>
    <source>
        <strain evidence="11 12">F0398</strain>
    </source>
</reference>
<feature type="binding site" evidence="9">
    <location>
        <position position="77"/>
    </location>
    <ligand>
        <name>4-amino-2-methyl-5-(diphosphooxymethyl)pyrimidine</name>
        <dbReference type="ChEBI" id="CHEBI:57841"/>
    </ligand>
</feature>